<dbReference type="PRINTS" id="PR00469">
    <property type="entry name" value="PNDRDTASEII"/>
</dbReference>
<dbReference type="KEGG" id="nfn:NFRAN_0974"/>
<dbReference type="InterPro" id="IPR036188">
    <property type="entry name" value="FAD/NAD-bd_sf"/>
</dbReference>
<dbReference type="Proteomes" id="UP000294299">
    <property type="component" value="Chromosome NFRAN"/>
</dbReference>
<keyword evidence="5" id="KW-1185">Reference proteome</keyword>
<gene>
    <name evidence="4" type="primary">trxB</name>
    <name evidence="4" type="ORF">NFRAN_0974</name>
</gene>
<sequence>MSNDLRRLPFTRSHVERTFPKLTVKQVGRIRKHGHIRVIKAGEILVEQGDNIVPFFVIESGKIEVLRPSGKIETLITTFHGFGQFTGGVDMLSGRRALFRARVTKSGNVIEMDRQQVMALLQSDPEIGEILMRAFILRSVELRAAGVGDVVLIGSPNSARTFQIKEFLTRNGHPYQYIDLEHDSEVQNLLDNFHIDINDIPVLIYRGKLVLKNPNNQQVADTLGFNETINQTSVRDLVIIGAGPSGLAAAVYGSSEGLDVLVLEASLPGGQAGSSSKIENYLGFPTGVSGLELTNRAYTQAQKFGAEILITKGIRLACDGKPYIVESESGARIPTRTIIIATGAKYRKPHLRNLERFEGMGVYYGASFLESQFCKGKEIIVIGGGNAAGQTAVFLSESAKHVHMLIRSAALAENMSRYLVRRIEDNSKIVLHTNTEIITLEGDTHLESVEWQNHITNKIEKHRIRNVFVMAGAVPNTTWLDGRFALDSKGFIKTGSDLLPEYLNTVGWPIARQPYSFETSLPGIFAVGDVRAGSIKRIASVVGEGSVAISFIHNVLKE</sequence>
<dbReference type="InterPro" id="IPR023753">
    <property type="entry name" value="FAD/NAD-binding_dom"/>
</dbReference>
<evidence type="ECO:0000313" key="4">
    <source>
        <dbReference type="EMBL" id="VFJ13296.1"/>
    </source>
</evidence>
<reference evidence="4 5" key="1">
    <citation type="submission" date="2019-02" db="EMBL/GenBank/DDBJ databases">
        <authorList>
            <person name="Lehtovirta-Morley E L."/>
        </authorList>
    </citation>
    <scope>NUCLEOTIDE SEQUENCE [LARGE SCALE GENOMIC DNA]</scope>
    <source>
        <strain evidence="4">NFRAN1</strain>
    </source>
</reference>
<proteinExistence type="predicted"/>
<evidence type="ECO:0000256" key="2">
    <source>
        <dbReference type="ARBA" id="ARBA00023002"/>
    </source>
</evidence>
<dbReference type="PRINTS" id="PR00368">
    <property type="entry name" value="FADPNR"/>
</dbReference>
<dbReference type="Pfam" id="PF00027">
    <property type="entry name" value="cNMP_binding"/>
    <property type="match status" value="1"/>
</dbReference>
<protein>
    <submittedName>
        <fullName evidence="4">Thioredoxin reductase</fullName>
        <ecNumber evidence="4">1.8.1.9</ecNumber>
    </submittedName>
</protein>
<dbReference type="InterPro" id="IPR000595">
    <property type="entry name" value="cNMP-bd_dom"/>
</dbReference>
<dbReference type="Gene3D" id="3.50.50.60">
    <property type="entry name" value="FAD/NAD(P)-binding domain"/>
    <property type="match status" value="2"/>
</dbReference>
<dbReference type="InterPro" id="IPR014710">
    <property type="entry name" value="RmlC-like_jellyroll"/>
</dbReference>
<name>A0A484I869_9ARCH</name>
<accession>A0A484I869</accession>
<feature type="domain" description="Cyclic nucleotide-binding" evidence="3">
    <location>
        <begin position="18"/>
        <end position="138"/>
    </location>
</feature>
<dbReference type="Gene3D" id="3.40.30.10">
    <property type="entry name" value="Glutaredoxin"/>
    <property type="match status" value="1"/>
</dbReference>
<evidence type="ECO:0000256" key="1">
    <source>
        <dbReference type="ARBA" id="ARBA00022630"/>
    </source>
</evidence>
<organism evidence="4 5">
    <name type="scientific">Candidatus Nitrosocosmicus franklandianus</name>
    <dbReference type="NCBI Taxonomy" id="1798806"/>
    <lineage>
        <taxon>Archaea</taxon>
        <taxon>Nitrososphaerota</taxon>
        <taxon>Nitrososphaeria</taxon>
        <taxon>Nitrososphaerales</taxon>
        <taxon>Nitrososphaeraceae</taxon>
        <taxon>Candidatus Nitrosocosmicus</taxon>
    </lineage>
</organism>
<evidence type="ECO:0000313" key="5">
    <source>
        <dbReference type="Proteomes" id="UP000294299"/>
    </source>
</evidence>
<dbReference type="SUPFAM" id="SSF51905">
    <property type="entry name" value="FAD/NAD(P)-binding domain"/>
    <property type="match status" value="1"/>
</dbReference>
<dbReference type="RefSeq" id="WP_134483211.1">
    <property type="nucleotide sequence ID" value="NZ_LR216287.1"/>
</dbReference>
<dbReference type="Gene3D" id="2.60.120.10">
    <property type="entry name" value="Jelly Rolls"/>
    <property type="match status" value="1"/>
</dbReference>
<dbReference type="AlphaFoldDB" id="A0A484I869"/>
<dbReference type="CDD" id="cd00038">
    <property type="entry name" value="CAP_ED"/>
    <property type="match status" value="1"/>
</dbReference>
<dbReference type="GeneID" id="39420430"/>
<dbReference type="InterPro" id="IPR050097">
    <property type="entry name" value="Ferredoxin-NADP_redctase_2"/>
</dbReference>
<dbReference type="EMBL" id="LR216287">
    <property type="protein sequence ID" value="VFJ13296.1"/>
    <property type="molecule type" value="Genomic_DNA"/>
</dbReference>
<dbReference type="SMART" id="SM00100">
    <property type="entry name" value="cNMP"/>
    <property type="match status" value="1"/>
</dbReference>
<dbReference type="EC" id="1.8.1.9" evidence="4"/>
<evidence type="ECO:0000259" key="3">
    <source>
        <dbReference type="PROSITE" id="PS50042"/>
    </source>
</evidence>
<dbReference type="SUPFAM" id="SSF51206">
    <property type="entry name" value="cAMP-binding domain-like"/>
    <property type="match status" value="1"/>
</dbReference>
<dbReference type="InterPro" id="IPR018490">
    <property type="entry name" value="cNMP-bd_dom_sf"/>
</dbReference>
<keyword evidence="1" id="KW-0285">Flavoprotein</keyword>
<dbReference type="OrthoDB" id="27340at2157"/>
<dbReference type="PROSITE" id="PS50042">
    <property type="entry name" value="CNMP_BINDING_3"/>
    <property type="match status" value="1"/>
</dbReference>
<dbReference type="Pfam" id="PF07992">
    <property type="entry name" value="Pyr_redox_2"/>
    <property type="match status" value="1"/>
</dbReference>
<keyword evidence="2 4" id="KW-0560">Oxidoreductase</keyword>
<dbReference type="GO" id="GO:0004791">
    <property type="term" value="F:thioredoxin-disulfide reductase (NADPH) activity"/>
    <property type="evidence" value="ECO:0007669"/>
    <property type="project" value="UniProtKB-EC"/>
</dbReference>
<dbReference type="PANTHER" id="PTHR48105">
    <property type="entry name" value="THIOREDOXIN REDUCTASE 1-RELATED-RELATED"/>
    <property type="match status" value="1"/>
</dbReference>